<dbReference type="Pfam" id="PF07980">
    <property type="entry name" value="SusD_RagB"/>
    <property type="match status" value="1"/>
</dbReference>
<dbReference type="AlphaFoldDB" id="A0AAW9S6L3"/>
<evidence type="ECO:0000259" key="7">
    <source>
        <dbReference type="Pfam" id="PF14322"/>
    </source>
</evidence>
<evidence type="ECO:0000256" key="1">
    <source>
        <dbReference type="ARBA" id="ARBA00004442"/>
    </source>
</evidence>
<feature type="domain" description="RagB/SusD" evidence="6">
    <location>
        <begin position="277"/>
        <end position="594"/>
    </location>
</feature>
<keyword evidence="3" id="KW-0732">Signal</keyword>
<dbReference type="PROSITE" id="PS51257">
    <property type="entry name" value="PROKAR_LIPOPROTEIN"/>
    <property type="match status" value="1"/>
</dbReference>
<dbReference type="Proteomes" id="UP001403385">
    <property type="component" value="Unassembled WGS sequence"/>
</dbReference>
<dbReference type="EMBL" id="JBDKWZ010000004">
    <property type="protein sequence ID" value="MEN7548014.1"/>
    <property type="molecule type" value="Genomic_DNA"/>
</dbReference>
<protein>
    <submittedName>
        <fullName evidence="8">RagB/SusD family nutrient uptake outer membrane protein</fullName>
    </submittedName>
</protein>
<keyword evidence="4" id="KW-0472">Membrane</keyword>
<dbReference type="RefSeq" id="WP_346820796.1">
    <property type="nucleotide sequence ID" value="NZ_JBDKWZ010000004.1"/>
</dbReference>
<evidence type="ECO:0000256" key="5">
    <source>
        <dbReference type="ARBA" id="ARBA00023237"/>
    </source>
</evidence>
<dbReference type="GO" id="GO:0009279">
    <property type="term" value="C:cell outer membrane"/>
    <property type="evidence" value="ECO:0007669"/>
    <property type="project" value="UniProtKB-SubCell"/>
</dbReference>
<accession>A0AAW9S6L3</accession>
<gene>
    <name evidence="8" type="ORF">AAG747_08840</name>
</gene>
<organism evidence="8 9">
    <name type="scientific">Rapidithrix thailandica</name>
    <dbReference type="NCBI Taxonomy" id="413964"/>
    <lineage>
        <taxon>Bacteria</taxon>
        <taxon>Pseudomonadati</taxon>
        <taxon>Bacteroidota</taxon>
        <taxon>Cytophagia</taxon>
        <taxon>Cytophagales</taxon>
        <taxon>Flammeovirgaceae</taxon>
        <taxon>Rapidithrix</taxon>
    </lineage>
</organism>
<keyword evidence="9" id="KW-1185">Reference proteome</keyword>
<name>A0AAW9S6L3_9BACT</name>
<comment type="subcellular location">
    <subcellularLocation>
        <location evidence="1">Cell outer membrane</location>
    </subcellularLocation>
</comment>
<sequence>MKKIILLVSFISISISQSCNWLDREAQDVLTEEVVWRDKSLALGVLANLYDRLPTGDFDQEVMQRSGEAMWSGSGDGLNRIKEIPLDWFSYWDYGLVRDINLFIENVEKSTFPESDKVHLAAEGRFLRVFVYFELVKRMGGVPLILQSYSYDYSGNMDYLQFPRAKEEEVYDFIQQELSILHQDLPDSPTEKQRATKWAALALQSRAMLYAASLSKYNPQMAIPVTLENGEVGIPSAKSPEYYQRALEAAQQIIESGQYQLHPDFYDLFMRKNGNTEMIFCEDFLLPTKRNWFTFQNSTPSAKEDNDEGGNLTPVLELVEAFDYLNGEAGEVKIRESNGEPVYFDHPEDLFMHKDKRFAATIVYPGLDFRGKTASIQAGLIKWNTATSTYDTLRSDQLGAKDEEGNLLLGWDGPNNNVNITNTGFYLRKFVSDDPGAGQRSTLADNWWPVFRYGEVLLNAAEAAYELNQDGLALEYINQLRERAGFGPGSYSYIDRNLIRKERRIELAFEGHRYYDLRRWRMADQVFDGASHPHALYPFQILHPGAPFHKKYVYVKLTPPRLYESRKFTRENYYSSIPQGALNNNPKLVKNPGH</sequence>
<evidence type="ECO:0000256" key="2">
    <source>
        <dbReference type="ARBA" id="ARBA00006275"/>
    </source>
</evidence>
<dbReference type="SUPFAM" id="SSF48452">
    <property type="entry name" value="TPR-like"/>
    <property type="match status" value="1"/>
</dbReference>
<dbReference type="InterPro" id="IPR012944">
    <property type="entry name" value="SusD_RagB_dom"/>
</dbReference>
<evidence type="ECO:0000313" key="8">
    <source>
        <dbReference type="EMBL" id="MEN7548014.1"/>
    </source>
</evidence>
<reference evidence="8 9" key="1">
    <citation type="submission" date="2024-04" db="EMBL/GenBank/DDBJ databases">
        <title>Novel genus in family Flammeovirgaceae.</title>
        <authorList>
            <person name="Nguyen T.H."/>
            <person name="Vuong T.Q."/>
            <person name="Le H."/>
            <person name="Kim S.-G."/>
        </authorList>
    </citation>
    <scope>NUCLEOTIDE SEQUENCE [LARGE SCALE GENOMIC DNA]</scope>
    <source>
        <strain evidence="8 9">JCM 23209</strain>
    </source>
</reference>
<comment type="caution">
    <text evidence="8">The sequence shown here is derived from an EMBL/GenBank/DDBJ whole genome shotgun (WGS) entry which is preliminary data.</text>
</comment>
<dbReference type="Pfam" id="PF14322">
    <property type="entry name" value="SusD-like_3"/>
    <property type="match status" value="1"/>
</dbReference>
<evidence type="ECO:0000259" key="6">
    <source>
        <dbReference type="Pfam" id="PF07980"/>
    </source>
</evidence>
<dbReference type="InterPro" id="IPR011990">
    <property type="entry name" value="TPR-like_helical_dom_sf"/>
</dbReference>
<feature type="domain" description="SusD-like N-terminal" evidence="7">
    <location>
        <begin position="83"/>
        <end position="209"/>
    </location>
</feature>
<comment type="similarity">
    <text evidence="2">Belongs to the SusD family.</text>
</comment>
<evidence type="ECO:0000256" key="3">
    <source>
        <dbReference type="ARBA" id="ARBA00022729"/>
    </source>
</evidence>
<evidence type="ECO:0000313" key="9">
    <source>
        <dbReference type="Proteomes" id="UP001403385"/>
    </source>
</evidence>
<dbReference type="InterPro" id="IPR033985">
    <property type="entry name" value="SusD-like_N"/>
</dbReference>
<evidence type="ECO:0000256" key="4">
    <source>
        <dbReference type="ARBA" id="ARBA00023136"/>
    </source>
</evidence>
<dbReference type="Gene3D" id="1.25.40.390">
    <property type="match status" value="1"/>
</dbReference>
<proteinExistence type="inferred from homology"/>
<keyword evidence="5" id="KW-0998">Cell outer membrane</keyword>